<dbReference type="EMBL" id="STGU01000001">
    <property type="protein sequence ID" value="THV39223.1"/>
    <property type="molecule type" value="Genomic_DNA"/>
</dbReference>
<organism evidence="2 3">
    <name type="scientific">Rhizobium rosettiformans W3</name>
    <dbReference type="NCBI Taxonomy" id="538378"/>
    <lineage>
        <taxon>Bacteria</taxon>
        <taxon>Pseudomonadati</taxon>
        <taxon>Pseudomonadota</taxon>
        <taxon>Alphaproteobacteria</taxon>
        <taxon>Hyphomicrobiales</taxon>
        <taxon>Rhizobiaceae</taxon>
        <taxon>Rhizobium/Agrobacterium group</taxon>
        <taxon>Rhizobium</taxon>
    </lineage>
</organism>
<proteinExistence type="predicted"/>
<evidence type="ECO:0000256" key="1">
    <source>
        <dbReference type="SAM" id="Coils"/>
    </source>
</evidence>
<dbReference type="RefSeq" id="WP_136538176.1">
    <property type="nucleotide sequence ID" value="NZ_STGU01000001.1"/>
</dbReference>
<feature type="coiled-coil region" evidence="1">
    <location>
        <begin position="25"/>
        <end position="52"/>
    </location>
</feature>
<dbReference type="Pfam" id="PF06698">
    <property type="entry name" value="DUF1192"/>
    <property type="match status" value="1"/>
</dbReference>
<dbReference type="AlphaFoldDB" id="A0A4S8Q4N6"/>
<dbReference type="Proteomes" id="UP000307378">
    <property type="component" value="Unassembled WGS sequence"/>
</dbReference>
<protein>
    <submittedName>
        <fullName evidence="2">DUF1192 domain-containing protein</fullName>
    </submittedName>
</protein>
<gene>
    <name evidence="2" type="ORF">FAA86_02340</name>
</gene>
<keyword evidence="1" id="KW-0175">Coiled coil</keyword>
<accession>A0A4S8Q4N6</accession>
<name>A0A4S8Q4N6_9HYPH</name>
<evidence type="ECO:0000313" key="3">
    <source>
        <dbReference type="Proteomes" id="UP000307378"/>
    </source>
</evidence>
<reference evidence="2 3" key="1">
    <citation type="submission" date="2019-04" db="EMBL/GenBank/DDBJ databases">
        <title>genome sequence of strain W3.</title>
        <authorList>
            <person name="Gao J."/>
            <person name="Sun J."/>
        </authorList>
    </citation>
    <scope>NUCLEOTIDE SEQUENCE [LARGE SCALE GENOMIC DNA]</scope>
    <source>
        <strain evidence="2 3">W3</strain>
    </source>
</reference>
<dbReference type="InterPro" id="IPR009579">
    <property type="entry name" value="DUF1192"/>
</dbReference>
<comment type="caution">
    <text evidence="2">The sequence shown here is derived from an EMBL/GenBank/DDBJ whole genome shotgun (WGS) entry which is preliminary data.</text>
</comment>
<sequence length="64" mass="7234">MIIDEDPRKRSTSHELGCDLSSISADELRHRITLLQDEIARLSREIDLKEAGRKAADSLFSPKV</sequence>
<evidence type="ECO:0000313" key="2">
    <source>
        <dbReference type="EMBL" id="THV39223.1"/>
    </source>
</evidence>